<evidence type="ECO:0000256" key="1">
    <source>
        <dbReference type="SAM" id="MobiDB-lite"/>
    </source>
</evidence>
<protein>
    <submittedName>
        <fullName evidence="2">Uncharacterized protein</fullName>
    </submittedName>
</protein>
<accession>A0A2S2N818</accession>
<sequence>MALNDAEIENLLRGDMSDIEDFNDDEDDLNEEQIIIQHIAEITEFIDLNNAEMDNLEREQCLLDGEISLTQDLLNKSDNTEEADVEKENEQLPANWVTGSWEN</sequence>
<proteinExistence type="predicted"/>
<dbReference type="AlphaFoldDB" id="A0A2S2N818"/>
<gene>
    <name evidence="2" type="ORF">g.21738</name>
</gene>
<organism evidence="2">
    <name type="scientific">Schizaphis graminum</name>
    <name type="common">Green bug aphid</name>
    <dbReference type="NCBI Taxonomy" id="13262"/>
    <lineage>
        <taxon>Eukaryota</taxon>
        <taxon>Metazoa</taxon>
        <taxon>Ecdysozoa</taxon>
        <taxon>Arthropoda</taxon>
        <taxon>Hexapoda</taxon>
        <taxon>Insecta</taxon>
        <taxon>Pterygota</taxon>
        <taxon>Neoptera</taxon>
        <taxon>Paraneoptera</taxon>
        <taxon>Hemiptera</taxon>
        <taxon>Sternorrhyncha</taxon>
        <taxon>Aphidomorpha</taxon>
        <taxon>Aphidoidea</taxon>
        <taxon>Aphididae</taxon>
        <taxon>Aphidini</taxon>
        <taxon>Schizaphis</taxon>
    </lineage>
</organism>
<name>A0A2S2N818_SCHGA</name>
<reference evidence="2" key="1">
    <citation type="submission" date="2018-04" db="EMBL/GenBank/DDBJ databases">
        <title>Transcriptome of Schizaphis graminum biotype I.</title>
        <authorList>
            <person name="Scully E.D."/>
            <person name="Geib S.M."/>
            <person name="Palmer N.A."/>
            <person name="Koch K."/>
            <person name="Bradshaw J."/>
            <person name="Heng-Moss T."/>
            <person name="Sarath G."/>
        </authorList>
    </citation>
    <scope>NUCLEOTIDE SEQUENCE</scope>
</reference>
<dbReference type="EMBL" id="GGMR01000473">
    <property type="protein sequence ID" value="MBY13092.1"/>
    <property type="molecule type" value="Transcribed_RNA"/>
</dbReference>
<evidence type="ECO:0000313" key="2">
    <source>
        <dbReference type="EMBL" id="MBY13092.1"/>
    </source>
</evidence>
<feature type="region of interest" description="Disordered" evidence="1">
    <location>
        <begin position="78"/>
        <end position="103"/>
    </location>
</feature>